<dbReference type="Gene3D" id="3.40.1260.10">
    <property type="entry name" value="DsrEFH-like"/>
    <property type="match status" value="1"/>
</dbReference>
<evidence type="ECO:0000256" key="2">
    <source>
        <dbReference type="ARBA" id="ARBA00004496"/>
    </source>
</evidence>
<accession>A0A1E5D6U3</accession>
<dbReference type="PANTHER" id="PTHR38780">
    <property type="entry name" value="PROTEIN TUSC"/>
    <property type="match status" value="1"/>
</dbReference>
<dbReference type="Pfam" id="PF02635">
    <property type="entry name" value="DsrE"/>
    <property type="match status" value="1"/>
</dbReference>
<dbReference type="InterPro" id="IPR027396">
    <property type="entry name" value="DsrEFH-like"/>
</dbReference>
<keyword evidence="5" id="KW-0808">Transferase</keyword>
<dbReference type="SUPFAM" id="SSF75169">
    <property type="entry name" value="DsrEFH-like"/>
    <property type="match status" value="1"/>
</dbReference>
<gene>
    <name evidence="5" type="ORF">A130_11475</name>
</gene>
<comment type="subcellular location">
    <subcellularLocation>
        <location evidence="2">Cytoplasm</location>
    </subcellularLocation>
</comment>
<protein>
    <recommendedName>
        <fullName evidence="4">Protein TusC homolog</fullName>
    </recommendedName>
</protein>
<dbReference type="AlphaFoldDB" id="A0A1E5D6U3"/>
<evidence type="ECO:0000256" key="4">
    <source>
        <dbReference type="ARBA" id="ARBA00017149"/>
    </source>
</evidence>
<evidence type="ECO:0000313" key="6">
    <source>
        <dbReference type="Proteomes" id="UP000094165"/>
    </source>
</evidence>
<comment type="function">
    <text evidence="1">Could be part of a sulfur-relay system.</text>
</comment>
<sequence>MKSIAFVFKSSPHTTSKGREGLDALLAASAYSENIHVFFIAEGVAQLILNQQPEVILGRDYISAFKLMELYEIENIYACQESYEHMGLLKTATILEPEWLSKSEITAKLQRCNKILTF</sequence>
<proteinExistence type="inferred from homology"/>
<dbReference type="Proteomes" id="UP000094165">
    <property type="component" value="Unassembled WGS sequence"/>
</dbReference>
<dbReference type="GO" id="GO:0016740">
    <property type="term" value="F:transferase activity"/>
    <property type="evidence" value="ECO:0007669"/>
    <property type="project" value="UniProtKB-KW"/>
</dbReference>
<dbReference type="InterPro" id="IPR003787">
    <property type="entry name" value="Sulphur_relay_DsrE/F-like"/>
</dbReference>
<evidence type="ECO:0000256" key="1">
    <source>
        <dbReference type="ARBA" id="ARBA00002850"/>
    </source>
</evidence>
<dbReference type="RefSeq" id="WP_017053172.1">
    <property type="nucleotide sequence ID" value="NZ_AJYW02000026.1"/>
</dbReference>
<keyword evidence="6" id="KW-1185">Reference proteome</keyword>
<dbReference type="GO" id="GO:0005737">
    <property type="term" value="C:cytoplasm"/>
    <property type="evidence" value="ECO:0007669"/>
    <property type="project" value="UniProtKB-SubCell"/>
</dbReference>
<organism evidence="5 6">
    <name type="scientific">Vibrio genomosp. F6 str. FF-238</name>
    <dbReference type="NCBI Taxonomy" id="1191298"/>
    <lineage>
        <taxon>Bacteria</taxon>
        <taxon>Pseudomonadati</taxon>
        <taxon>Pseudomonadota</taxon>
        <taxon>Gammaproteobacteria</taxon>
        <taxon>Vibrionales</taxon>
        <taxon>Vibrionaceae</taxon>
        <taxon>Vibrio</taxon>
    </lineage>
</organism>
<dbReference type="NCBIfam" id="NF001238">
    <property type="entry name" value="PRK00211.1"/>
    <property type="match status" value="1"/>
</dbReference>
<dbReference type="InterPro" id="IPR017462">
    <property type="entry name" value="Sulphur_relay_TusC/DsrF"/>
</dbReference>
<reference evidence="5 6" key="1">
    <citation type="journal article" date="2012" name="Science">
        <title>Ecological populations of bacteria act as socially cohesive units of antibiotic production and resistance.</title>
        <authorList>
            <person name="Cordero O.X."/>
            <person name="Wildschutte H."/>
            <person name="Kirkup B."/>
            <person name="Proehl S."/>
            <person name="Ngo L."/>
            <person name="Hussain F."/>
            <person name="Le Roux F."/>
            <person name="Mincer T."/>
            <person name="Polz M.F."/>
        </authorList>
    </citation>
    <scope>NUCLEOTIDE SEQUENCE [LARGE SCALE GENOMIC DNA]</scope>
    <source>
        <strain evidence="5 6">FF-238</strain>
    </source>
</reference>
<dbReference type="NCBIfam" id="TIGR03010">
    <property type="entry name" value="sulf_tusC_dsrF"/>
    <property type="match status" value="1"/>
</dbReference>
<comment type="similarity">
    <text evidence="3">Belongs to the DsrF/TusC family.</text>
</comment>
<evidence type="ECO:0000256" key="3">
    <source>
        <dbReference type="ARBA" id="ARBA00005996"/>
    </source>
</evidence>
<dbReference type="EMBL" id="AJYW02000026">
    <property type="protein sequence ID" value="OEE79347.1"/>
    <property type="molecule type" value="Genomic_DNA"/>
</dbReference>
<evidence type="ECO:0000313" key="5">
    <source>
        <dbReference type="EMBL" id="OEE79347.1"/>
    </source>
</evidence>
<dbReference type="PANTHER" id="PTHR38780:SF1">
    <property type="entry name" value="PROTEIN TUSC"/>
    <property type="match status" value="1"/>
</dbReference>
<comment type="caution">
    <text evidence="5">The sequence shown here is derived from an EMBL/GenBank/DDBJ whole genome shotgun (WGS) entry which is preliminary data.</text>
</comment>
<name>A0A1E5D6U3_9VIBR</name>